<dbReference type="PANTHER" id="PTHR23315:SF64">
    <property type="entry name" value="ARM REPEAT SUPERFAMILY PROTEIN"/>
    <property type="match status" value="1"/>
</dbReference>
<dbReference type="InterPro" id="IPR011989">
    <property type="entry name" value="ARM-like"/>
</dbReference>
<keyword evidence="3" id="KW-1185">Reference proteome</keyword>
<dbReference type="InterPro" id="IPR016024">
    <property type="entry name" value="ARM-type_fold"/>
</dbReference>
<sequence>MELQLLVKHNPDNHVHIATVEGMRPLIRLLSHADTLLQEHGVTVLPDLSICNGNKAAIAAAGPVWSLVRALKSAASHAVRESAACALLRLV</sequence>
<dbReference type="SUPFAM" id="SSF48371">
    <property type="entry name" value="ARM repeat"/>
    <property type="match status" value="1"/>
</dbReference>
<evidence type="ECO:0000313" key="3">
    <source>
        <dbReference type="Proteomes" id="UP000275267"/>
    </source>
</evidence>
<dbReference type="Gene3D" id="1.25.10.10">
    <property type="entry name" value="Leucine-rich Repeat Variant"/>
    <property type="match status" value="1"/>
</dbReference>
<dbReference type="Proteomes" id="UP000275267">
    <property type="component" value="Unassembled WGS sequence"/>
</dbReference>
<accession>A0A3L6PN81</accession>
<reference evidence="3" key="1">
    <citation type="journal article" date="2019" name="Nat. Commun.">
        <title>The genome of broomcorn millet.</title>
        <authorList>
            <person name="Zou C."/>
            <person name="Miki D."/>
            <person name="Li D."/>
            <person name="Tang Q."/>
            <person name="Xiao L."/>
            <person name="Rajput S."/>
            <person name="Deng P."/>
            <person name="Jia W."/>
            <person name="Huang R."/>
            <person name="Zhang M."/>
            <person name="Sun Y."/>
            <person name="Hu J."/>
            <person name="Fu X."/>
            <person name="Schnable P.S."/>
            <person name="Li F."/>
            <person name="Zhang H."/>
            <person name="Feng B."/>
            <person name="Zhu X."/>
            <person name="Liu R."/>
            <person name="Schnable J.C."/>
            <person name="Zhu J.-K."/>
            <person name="Zhang H."/>
        </authorList>
    </citation>
    <scope>NUCLEOTIDE SEQUENCE [LARGE SCALE GENOMIC DNA]</scope>
</reference>
<gene>
    <name evidence="2" type="ORF">C2845_PM18G07670</name>
</gene>
<evidence type="ECO:0000256" key="1">
    <source>
        <dbReference type="ARBA" id="ARBA00022786"/>
    </source>
</evidence>
<comment type="caution">
    <text evidence="2">The sequence shown here is derived from an EMBL/GenBank/DDBJ whole genome shotgun (WGS) entry which is preliminary data.</text>
</comment>
<dbReference type="AlphaFoldDB" id="A0A3L6PN81"/>
<dbReference type="EMBL" id="PQIB02000017">
    <property type="protein sequence ID" value="RLM59075.1"/>
    <property type="molecule type" value="Genomic_DNA"/>
</dbReference>
<proteinExistence type="predicted"/>
<dbReference type="PANTHER" id="PTHR23315">
    <property type="entry name" value="U BOX DOMAIN-CONTAINING"/>
    <property type="match status" value="1"/>
</dbReference>
<protein>
    <submittedName>
        <fullName evidence="2">Exodeoxyribonuclease V</fullName>
    </submittedName>
</protein>
<dbReference type="STRING" id="4540.A0A3L6PN81"/>
<evidence type="ECO:0000313" key="2">
    <source>
        <dbReference type="EMBL" id="RLM59075.1"/>
    </source>
</evidence>
<dbReference type="OrthoDB" id="7537227at2759"/>
<organism evidence="2 3">
    <name type="scientific">Panicum miliaceum</name>
    <name type="common">Proso millet</name>
    <name type="synonym">Broomcorn millet</name>
    <dbReference type="NCBI Taxonomy" id="4540"/>
    <lineage>
        <taxon>Eukaryota</taxon>
        <taxon>Viridiplantae</taxon>
        <taxon>Streptophyta</taxon>
        <taxon>Embryophyta</taxon>
        <taxon>Tracheophyta</taxon>
        <taxon>Spermatophyta</taxon>
        <taxon>Magnoliopsida</taxon>
        <taxon>Liliopsida</taxon>
        <taxon>Poales</taxon>
        <taxon>Poaceae</taxon>
        <taxon>PACMAD clade</taxon>
        <taxon>Panicoideae</taxon>
        <taxon>Panicodae</taxon>
        <taxon>Paniceae</taxon>
        <taxon>Panicinae</taxon>
        <taxon>Panicum</taxon>
        <taxon>Panicum sect. Panicum</taxon>
    </lineage>
</organism>
<keyword evidence="1" id="KW-0833">Ubl conjugation pathway</keyword>
<name>A0A3L6PN81_PANMI</name>